<feature type="chain" id="PRO_5020041680" evidence="10">
    <location>
        <begin position="21"/>
        <end position="436"/>
    </location>
</feature>
<dbReference type="Pfam" id="PF00060">
    <property type="entry name" value="Lig_chan"/>
    <property type="match status" value="1"/>
</dbReference>
<keyword evidence="7 12" id="KW-0675">Receptor</keyword>
<comment type="similarity">
    <text evidence="2">Belongs to the glutamate-gated ion channel (TC 1.A.10.1) family.</text>
</comment>
<keyword evidence="10" id="KW-0732">Signal</keyword>
<dbReference type="STRING" id="151549.A0A4C1ZPT9"/>
<feature type="signal peptide" evidence="10">
    <location>
        <begin position="1"/>
        <end position="20"/>
    </location>
</feature>
<evidence type="ECO:0000256" key="7">
    <source>
        <dbReference type="ARBA" id="ARBA00023170"/>
    </source>
</evidence>
<proteinExistence type="inferred from homology"/>
<dbReference type="Gene3D" id="1.10.287.70">
    <property type="match status" value="1"/>
</dbReference>
<dbReference type="AlphaFoldDB" id="A0A4C1ZPT9"/>
<organism evidence="12 13">
    <name type="scientific">Eumeta variegata</name>
    <name type="common">Bagworm moth</name>
    <name type="synonym">Eumeta japonica</name>
    <dbReference type="NCBI Taxonomy" id="151549"/>
    <lineage>
        <taxon>Eukaryota</taxon>
        <taxon>Metazoa</taxon>
        <taxon>Ecdysozoa</taxon>
        <taxon>Arthropoda</taxon>
        <taxon>Hexapoda</taxon>
        <taxon>Insecta</taxon>
        <taxon>Pterygota</taxon>
        <taxon>Neoptera</taxon>
        <taxon>Endopterygota</taxon>
        <taxon>Lepidoptera</taxon>
        <taxon>Glossata</taxon>
        <taxon>Ditrysia</taxon>
        <taxon>Tineoidea</taxon>
        <taxon>Psychidae</taxon>
        <taxon>Oiketicinae</taxon>
        <taxon>Eumeta</taxon>
    </lineage>
</organism>
<sequence>MSAVGIQLLLSSICYNGTFCGPVYDNPFLDSQVTKKREDEIALSTELNGKHLRIGTVNNYPLSWVTEENGTAVGHGAAFVLVEILRKKFNFTYEVITPEKNWEGYSRGLEKSLLGLINKSMVDVGAAFLPVLYDSMHVVKFSPGLDEGVWVMMLKRPKESATGSGLLAPFEVKVWQLTKLASHYRKNGKENVSQFEINAAGMFTFIDQINRVIDIGRYLILAAVISFGPCITLLTWLRANFVSSKERHISLSPSVWFVYRAFIKQGTSLDPEANPTRILFATWWIFLILLSSFYTANLTAFLTLSKFTLDIDSPQDLLKKNYRWVAKDGTAIEYVIKDFDEELHYLHRMVANGRAQFRTTVSDRNFLPAVLAGAVLVRERVAINHLMYGDYLLKVREGVEEDERCVYVVASTPFMKKIRAFAYPQNSTLRKLFDPV</sequence>
<protein>
    <submittedName>
        <fullName evidence="12">Glutamate receptor 2</fullName>
    </submittedName>
</protein>
<keyword evidence="8" id="KW-0325">Glycoprotein</keyword>
<gene>
    <name evidence="12" type="primary">glr-2</name>
    <name evidence="12" type="ORF">EVAR_64803_1</name>
</gene>
<evidence type="ECO:0000256" key="9">
    <source>
        <dbReference type="SAM" id="Phobius"/>
    </source>
</evidence>
<evidence type="ECO:0000256" key="8">
    <source>
        <dbReference type="ARBA" id="ARBA00023180"/>
    </source>
</evidence>
<evidence type="ECO:0000313" key="13">
    <source>
        <dbReference type="Proteomes" id="UP000299102"/>
    </source>
</evidence>
<evidence type="ECO:0000313" key="12">
    <source>
        <dbReference type="EMBL" id="GBP89738.1"/>
    </source>
</evidence>
<evidence type="ECO:0000259" key="11">
    <source>
        <dbReference type="Pfam" id="PF00060"/>
    </source>
</evidence>
<dbReference type="PANTHER" id="PTHR42643">
    <property type="entry name" value="IONOTROPIC RECEPTOR 20A-RELATED"/>
    <property type="match status" value="1"/>
</dbReference>
<name>A0A4C1ZPT9_EUMVA</name>
<keyword evidence="4 9" id="KW-0812">Transmembrane</keyword>
<accession>A0A4C1ZPT9</accession>
<evidence type="ECO:0000256" key="2">
    <source>
        <dbReference type="ARBA" id="ARBA00008685"/>
    </source>
</evidence>
<dbReference type="SUPFAM" id="SSF53850">
    <property type="entry name" value="Periplasmic binding protein-like II"/>
    <property type="match status" value="1"/>
</dbReference>
<reference evidence="12 13" key="1">
    <citation type="journal article" date="2019" name="Commun. Biol.">
        <title>The bagworm genome reveals a unique fibroin gene that provides high tensile strength.</title>
        <authorList>
            <person name="Kono N."/>
            <person name="Nakamura H."/>
            <person name="Ohtoshi R."/>
            <person name="Tomita M."/>
            <person name="Numata K."/>
            <person name="Arakawa K."/>
        </authorList>
    </citation>
    <scope>NUCLEOTIDE SEQUENCE [LARGE SCALE GENOMIC DNA]</scope>
</reference>
<dbReference type="GO" id="GO:0050906">
    <property type="term" value="P:detection of stimulus involved in sensory perception"/>
    <property type="evidence" value="ECO:0007669"/>
    <property type="project" value="UniProtKB-ARBA"/>
</dbReference>
<comment type="caution">
    <text evidence="12">The sequence shown here is derived from an EMBL/GenBank/DDBJ whole genome shotgun (WGS) entry which is preliminary data.</text>
</comment>
<dbReference type="GO" id="GO:0005886">
    <property type="term" value="C:plasma membrane"/>
    <property type="evidence" value="ECO:0007669"/>
    <property type="project" value="UniProtKB-SubCell"/>
</dbReference>
<feature type="transmembrane region" description="Helical" evidence="9">
    <location>
        <begin position="218"/>
        <end position="237"/>
    </location>
</feature>
<keyword evidence="3" id="KW-1003">Cell membrane</keyword>
<dbReference type="GO" id="GO:0015276">
    <property type="term" value="F:ligand-gated monoatomic ion channel activity"/>
    <property type="evidence" value="ECO:0007669"/>
    <property type="project" value="InterPro"/>
</dbReference>
<feature type="domain" description="Ionotropic glutamate receptor C-terminal" evidence="11">
    <location>
        <begin position="219"/>
        <end position="321"/>
    </location>
</feature>
<dbReference type="EMBL" id="BGZK01002024">
    <property type="protein sequence ID" value="GBP89738.1"/>
    <property type="molecule type" value="Genomic_DNA"/>
</dbReference>
<dbReference type="PANTHER" id="PTHR42643:SF24">
    <property type="entry name" value="IONOTROPIC RECEPTOR 60A"/>
    <property type="match status" value="1"/>
</dbReference>
<keyword evidence="13" id="KW-1185">Reference proteome</keyword>
<dbReference type="OrthoDB" id="5984008at2759"/>
<dbReference type="InterPro" id="IPR052192">
    <property type="entry name" value="Insect_Ionotropic_Sensory_Rcpt"/>
</dbReference>
<dbReference type="Proteomes" id="UP000299102">
    <property type="component" value="Unassembled WGS sequence"/>
</dbReference>
<keyword evidence="5 9" id="KW-1133">Transmembrane helix</keyword>
<evidence type="ECO:0000256" key="5">
    <source>
        <dbReference type="ARBA" id="ARBA00022989"/>
    </source>
</evidence>
<evidence type="ECO:0000256" key="1">
    <source>
        <dbReference type="ARBA" id="ARBA00004651"/>
    </source>
</evidence>
<evidence type="ECO:0000256" key="10">
    <source>
        <dbReference type="SAM" id="SignalP"/>
    </source>
</evidence>
<feature type="transmembrane region" description="Helical" evidence="9">
    <location>
        <begin position="278"/>
        <end position="304"/>
    </location>
</feature>
<comment type="subcellular location">
    <subcellularLocation>
        <location evidence="1">Cell membrane</location>
        <topology evidence="1">Multi-pass membrane protein</topology>
    </subcellularLocation>
</comment>
<dbReference type="InterPro" id="IPR001320">
    <property type="entry name" value="Iontro_rcpt_C"/>
</dbReference>
<dbReference type="Gene3D" id="3.40.190.10">
    <property type="entry name" value="Periplasmic binding protein-like II"/>
    <property type="match status" value="1"/>
</dbReference>
<evidence type="ECO:0000256" key="4">
    <source>
        <dbReference type="ARBA" id="ARBA00022692"/>
    </source>
</evidence>
<evidence type="ECO:0000256" key="3">
    <source>
        <dbReference type="ARBA" id="ARBA00022475"/>
    </source>
</evidence>
<evidence type="ECO:0000256" key="6">
    <source>
        <dbReference type="ARBA" id="ARBA00023136"/>
    </source>
</evidence>
<keyword evidence="6 9" id="KW-0472">Membrane</keyword>